<name>A0ABD5THJ0_9EURY</name>
<evidence type="ECO:0000313" key="5">
    <source>
        <dbReference type="Proteomes" id="UP001596443"/>
    </source>
</evidence>
<feature type="domain" description="DUF7094" evidence="2">
    <location>
        <begin position="236"/>
        <end position="339"/>
    </location>
</feature>
<comment type="caution">
    <text evidence="4">The sequence shown here is derived from an EMBL/GenBank/DDBJ whole genome shotgun (WGS) entry which is preliminary data.</text>
</comment>
<dbReference type="Proteomes" id="UP001596443">
    <property type="component" value="Unassembled WGS sequence"/>
</dbReference>
<dbReference type="RefSeq" id="WP_284061675.1">
    <property type="nucleotide sequence ID" value="NZ_CP126158.1"/>
</dbReference>
<reference evidence="4 5" key="1">
    <citation type="journal article" date="2019" name="Int. J. Syst. Evol. Microbiol.">
        <title>The Global Catalogue of Microorganisms (GCM) 10K type strain sequencing project: providing services to taxonomists for standard genome sequencing and annotation.</title>
        <authorList>
            <consortium name="The Broad Institute Genomics Platform"/>
            <consortium name="The Broad Institute Genome Sequencing Center for Infectious Disease"/>
            <person name="Wu L."/>
            <person name="Ma J."/>
        </authorList>
    </citation>
    <scope>NUCLEOTIDE SEQUENCE [LARGE SCALE GENOMIC DNA]</scope>
    <source>
        <strain evidence="4 5">SYNS20</strain>
    </source>
</reference>
<sequence length="453" mass="46888">MRAIPVLVAVLLASAAVSGALAVPDRGESAASIGGGSATSAVPFTPAETETAAATEGPEATTMATINGTAPIRVLSLDANGSVASDIDVVTVDAGTATGFGANASAARIETIALRERITSANDSDERQIRILDGLNEVDKDVVTLHSRHREAIAAYHAGEISGKEFLVELARIRATAAVLEERVLMLDRLADDTDDLALDDSRVFPVVYDLRTFDGPVRSRAAAALDGEPGASTRVYVATTETGIVLSTVADGQFVREAFRSDLRQRDDTSIDEETAQNVTARSYPEVWAATGGSVAGQGSGGTFLFDLAYPNGTLTAFVGGGTERVFMEQQRVDLAAVSTGEAVTRTLDLTLTVNRTFPGGPLRVAVTDPQTGEPVDAVVKIGREGGESTDVGTTGADGVLWTVSPSDEFVVTVVEVGSTEVSTRSVTPTEPVTVADAFESPGGPNATDSGE</sequence>
<feature type="domain" description="DUF7096" evidence="3">
    <location>
        <begin position="2"/>
        <end position="229"/>
    </location>
</feature>
<dbReference type="AlphaFoldDB" id="A0ABD5THJ0"/>
<organism evidence="4 5">
    <name type="scientific">Halobaculum halobium</name>
    <dbReference type="NCBI Taxonomy" id="3032281"/>
    <lineage>
        <taxon>Archaea</taxon>
        <taxon>Methanobacteriati</taxon>
        <taxon>Methanobacteriota</taxon>
        <taxon>Stenosarchaea group</taxon>
        <taxon>Halobacteria</taxon>
        <taxon>Halobacteriales</taxon>
        <taxon>Haloferacaceae</taxon>
        <taxon>Halobaculum</taxon>
    </lineage>
</organism>
<proteinExistence type="predicted"/>
<dbReference type="Pfam" id="PF23374">
    <property type="entry name" value="Fn3_arc"/>
    <property type="match status" value="1"/>
</dbReference>
<gene>
    <name evidence="4" type="ORF">ACFQFD_16415</name>
</gene>
<feature type="domain" description="Fibronectin-III type-like" evidence="1">
    <location>
        <begin position="350"/>
        <end position="420"/>
    </location>
</feature>
<dbReference type="EMBL" id="JBHSWX010000012">
    <property type="protein sequence ID" value="MFC6787523.1"/>
    <property type="molecule type" value="Genomic_DNA"/>
</dbReference>
<evidence type="ECO:0000259" key="1">
    <source>
        <dbReference type="Pfam" id="PF23374"/>
    </source>
</evidence>
<accession>A0ABD5THJ0</accession>
<protein>
    <submittedName>
        <fullName evidence="4">Uncharacterized protein</fullName>
    </submittedName>
</protein>
<evidence type="ECO:0000313" key="4">
    <source>
        <dbReference type="EMBL" id="MFC6787523.1"/>
    </source>
</evidence>
<evidence type="ECO:0000259" key="2">
    <source>
        <dbReference type="Pfam" id="PF23375"/>
    </source>
</evidence>
<dbReference type="InterPro" id="IPR056397">
    <property type="entry name" value="Fn3_arc"/>
</dbReference>
<dbReference type="GeneID" id="81210653"/>
<evidence type="ECO:0000259" key="3">
    <source>
        <dbReference type="Pfam" id="PF23379"/>
    </source>
</evidence>
<dbReference type="InterPro" id="IPR055522">
    <property type="entry name" value="DUF7096"/>
</dbReference>
<dbReference type="Pfam" id="PF23375">
    <property type="entry name" value="DUF7094"/>
    <property type="match status" value="1"/>
</dbReference>
<dbReference type="Pfam" id="PF23379">
    <property type="entry name" value="DUF7096"/>
    <property type="match status" value="1"/>
</dbReference>
<keyword evidence="5" id="KW-1185">Reference proteome</keyword>
<dbReference type="InterPro" id="IPR055520">
    <property type="entry name" value="DUF7094"/>
</dbReference>